<organism evidence="2 3">
    <name type="scientific">Vannielia litorea</name>
    <dbReference type="NCBI Taxonomy" id="1217970"/>
    <lineage>
        <taxon>Bacteria</taxon>
        <taxon>Pseudomonadati</taxon>
        <taxon>Pseudomonadota</taxon>
        <taxon>Alphaproteobacteria</taxon>
        <taxon>Rhodobacterales</taxon>
        <taxon>Paracoccaceae</taxon>
        <taxon>Vannielia</taxon>
    </lineage>
</organism>
<reference evidence="3" key="1">
    <citation type="submission" date="2016-11" db="EMBL/GenBank/DDBJ databases">
        <authorList>
            <person name="Varghese N."/>
            <person name="Submissions S."/>
        </authorList>
    </citation>
    <scope>NUCLEOTIDE SEQUENCE [LARGE SCALE GENOMIC DNA]</scope>
    <source>
        <strain evidence="3">DSM 29440</strain>
    </source>
</reference>
<evidence type="ECO:0000256" key="1">
    <source>
        <dbReference type="SAM" id="Phobius"/>
    </source>
</evidence>
<keyword evidence="1" id="KW-0472">Membrane</keyword>
<proteinExistence type="predicted"/>
<protein>
    <submittedName>
        <fullName evidence="2">Uncharacterized protein</fullName>
    </submittedName>
</protein>
<dbReference type="AlphaFoldDB" id="A0A1N6F0W7"/>
<dbReference type="EMBL" id="FSRL01000001">
    <property type="protein sequence ID" value="SIN88891.1"/>
    <property type="molecule type" value="Genomic_DNA"/>
</dbReference>
<name>A0A1N6F0W7_9RHOB</name>
<evidence type="ECO:0000313" key="2">
    <source>
        <dbReference type="EMBL" id="SIN88891.1"/>
    </source>
</evidence>
<sequence length="242" mass="26912">MGQHGTVEAFFKAGPHDGGACLAEWLAGQNQEVWAHVIRGLEGQWATAEGRVLEWMVGRRELDRSNAVRLFWSLFNPEVWMGTREDARLAAAMARLAERFGAGFYTVQALEITRAEAFCFRHRLRRMLRRARGEGWSESGALVSIPEAFVRPMRGLPVGDQPALHPSRSLTGEERRAAEGLGAGLMVAGRAVMTRRRREAWRGWVKLRVLQGAALAGCAAAATGSWMFLTQDMRQMLAMVGY</sequence>
<evidence type="ECO:0000313" key="3">
    <source>
        <dbReference type="Proteomes" id="UP000184932"/>
    </source>
</evidence>
<gene>
    <name evidence="2" type="ORF">SAMN05444002_1271</name>
</gene>
<dbReference type="OrthoDB" id="7431744at2"/>
<accession>A0A1N6F0W7</accession>
<keyword evidence="3" id="KW-1185">Reference proteome</keyword>
<dbReference type="STRING" id="1217970.SAMN05444002_1271"/>
<dbReference type="Proteomes" id="UP000184932">
    <property type="component" value="Unassembled WGS sequence"/>
</dbReference>
<keyword evidence="1" id="KW-0812">Transmembrane</keyword>
<feature type="transmembrane region" description="Helical" evidence="1">
    <location>
        <begin position="205"/>
        <end position="229"/>
    </location>
</feature>
<keyword evidence="1" id="KW-1133">Transmembrane helix</keyword>